<dbReference type="CDD" id="cd01097">
    <property type="entry name" value="Tetrahydromethanopterin_reductase"/>
    <property type="match status" value="1"/>
</dbReference>
<dbReference type="Gene3D" id="3.20.20.30">
    <property type="entry name" value="Luciferase-like domain"/>
    <property type="match status" value="1"/>
</dbReference>
<dbReference type="AlphaFoldDB" id="A0A7I7UMZ2"/>
<evidence type="ECO:0000259" key="2">
    <source>
        <dbReference type="Pfam" id="PF00296"/>
    </source>
</evidence>
<keyword evidence="4" id="KW-1185">Reference proteome</keyword>
<evidence type="ECO:0000313" key="3">
    <source>
        <dbReference type="EMBL" id="BBY82223.1"/>
    </source>
</evidence>
<evidence type="ECO:0000313" key="4">
    <source>
        <dbReference type="Proteomes" id="UP000467252"/>
    </source>
</evidence>
<dbReference type="InterPro" id="IPR050564">
    <property type="entry name" value="F420-G6PD/mer"/>
</dbReference>
<dbReference type="Proteomes" id="UP000467252">
    <property type="component" value="Chromosome"/>
</dbReference>
<dbReference type="GO" id="GO:0016705">
    <property type="term" value="F:oxidoreductase activity, acting on paired donors, with incorporation or reduction of molecular oxygen"/>
    <property type="evidence" value="ECO:0007669"/>
    <property type="project" value="InterPro"/>
</dbReference>
<protein>
    <submittedName>
        <fullName evidence="3">Phthiodiolone/phenolphthiodiolone dimycocerosates ketoreductase</fullName>
    </submittedName>
</protein>
<dbReference type="RefSeq" id="WP_163902138.1">
    <property type="nucleotide sequence ID" value="NZ_AP022599.1"/>
</dbReference>
<proteinExistence type="predicted"/>
<evidence type="ECO:0000256" key="1">
    <source>
        <dbReference type="ARBA" id="ARBA00023002"/>
    </source>
</evidence>
<dbReference type="InterPro" id="IPR036661">
    <property type="entry name" value="Luciferase-like_sf"/>
</dbReference>
<dbReference type="PANTHER" id="PTHR43244:SF1">
    <property type="entry name" value="5,10-METHYLENETETRAHYDROMETHANOPTERIN REDUCTASE"/>
    <property type="match status" value="1"/>
</dbReference>
<reference evidence="3 4" key="1">
    <citation type="journal article" date="2019" name="Emerg. Microbes Infect.">
        <title>Comprehensive subspecies identification of 175 nontuberculous mycobacteria species based on 7547 genomic profiles.</title>
        <authorList>
            <person name="Matsumoto Y."/>
            <person name="Kinjo T."/>
            <person name="Motooka D."/>
            <person name="Nabeya D."/>
            <person name="Jung N."/>
            <person name="Uechi K."/>
            <person name="Horii T."/>
            <person name="Iida T."/>
            <person name="Fujita J."/>
            <person name="Nakamura S."/>
        </authorList>
    </citation>
    <scope>NUCLEOTIDE SEQUENCE [LARGE SCALE GENOMIC DNA]</scope>
    <source>
        <strain evidence="3 4">JCM 6370</strain>
    </source>
</reference>
<accession>A0A7I7UMZ2</accession>
<feature type="domain" description="Luciferase-like" evidence="2">
    <location>
        <begin position="16"/>
        <end position="328"/>
    </location>
</feature>
<dbReference type="InterPro" id="IPR011251">
    <property type="entry name" value="Luciferase-like_dom"/>
</dbReference>
<gene>
    <name evidence="3" type="ORF">MPUL_33810</name>
</gene>
<name>A0A7I7UMZ2_MYCPV</name>
<sequence length="365" mass="39419">MKVSLLVTPMHPMVSIQAMLAVAEEAKADSVWLPDHLLGCAHPALWPEMAMAPVSPDADAWYDPFACLAVLGQLSDIPMGVCVTDAIRRQAPDTVRSTLTLHHLCRGGFHLGIGAGEAENLIPFGYDFSTPVKHLEAMLPELRALLDFGTTCTGGAGRVGLPLRRDDIGAPKLWIGAHGPRMLRLTGEYGDGWIPAWPMSPSTYGERRDTIAGHAARSGRPMPECALQVNVIVGENRDHVSELMERDPLGKLAALMCSAEIWAKYGLRHPSGPECRGLVDLVFHDLDPDELRELAPRIPIELVEELMFVGNATEIAERVSGYAANGLEHTIVASVTGIVGGIDEIASNTDQLIALFAALRELAPR</sequence>
<keyword evidence="1" id="KW-0560">Oxidoreductase</keyword>
<dbReference type="PANTHER" id="PTHR43244">
    <property type="match status" value="1"/>
</dbReference>
<dbReference type="EMBL" id="AP022599">
    <property type="protein sequence ID" value="BBY82223.1"/>
    <property type="molecule type" value="Genomic_DNA"/>
</dbReference>
<dbReference type="Pfam" id="PF00296">
    <property type="entry name" value="Bac_luciferase"/>
    <property type="match status" value="1"/>
</dbReference>
<dbReference type="SUPFAM" id="SSF51679">
    <property type="entry name" value="Bacterial luciferase-like"/>
    <property type="match status" value="1"/>
</dbReference>
<organism evidence="3 4">
    <name type="scientific">Mycolicibacterium pulveris</name>
    <name type="common">Mycobacterium pulveris</name>
    <dbReference type="NCBI Taxonomy" id="36813"/>
    <lineage>
        <taxon>Bacteria</taxon>
        <taxon>Bacillati</taxon>
        <taxon>Actinomycetota</taxon>
        <taxon>Actinomycetes</taxon>
        <taxon>Mycobacteriales</taxon>
        <taxon>Mycobacteriaceae</taxon>
        <taxon>Mycolicibacterium</taxon>
    </lineage>
</organism>